<keyword evidence="2" id="KW-1185">Reference proteome</keyword>
<protein>
    <recommendedName>
        <fullName evidence="3">Sel1 repeat family protein</fullName>
    </recommendedName>
</protein>
<reference evidence="1 2" key="1">
    <citation type="journal article" date="2012" name="Genome Biol.">
        <title>Genome and low-iron response of an oceanic diatom adapted to chronic iron limitation.</title>
        <authorList>
            <person name="Lommer M."/>
            <person name="Specht M."/>
            <person name="Roy A.S."/>
            <person name="Kraemer L."/>
            <person name="Andreson R."/>
            <person name="Gutowska M.A."/>
            <person name="Wolf J."/>
            <person name="Bergner S.V."/>
            <person name="Schilhabel M.B."/>
            <person name="Klostermeier U.C."/>
            <person name="Beiko R.G."/>
            <person name="Rosenstiel P."/>
            <person name="Hippler M."/>
            <person name="Laroche J."/>
        </authorList>
    </citation>
    <scope>NUCLEOTIDE SEQUENCE [LARGE SCALE GENOMIC DNA]</scope>
    <source>
        <strain evidence="1 2">CCMP1005</strain>
    </source>
</reference>
<dbReference type="Gene3D" id="1.25.40.10">
    <property type="entry name" value="Tetratricopeptide repeat domain"/>
    <property type="match status" value="1"/>
</dbReference>
<sequence>VKSISVASLAKDVPRAIELWAEAAELGSLDAHFQLGHMYYTGNGVAEDKPRCIRHMQQAAVQGHVESRYILGAVEYRNGNYELAVQHWMISAKMGDEGSLNEIKEMFKKGHASKAQYAEALIGYRDAVEETRSPQREEAKRPGV</sequence>
<evidence type="ECO:0000313" key="2">
    <source>
        <dbReference type="Proteomes" id="UP000266841"/>
    </source>
</evidence>
<gene>
    <name evidence="1" type="ORF">THAOC_25341</name>
</gene>
<dbReference type="AlphaFoldDB" id="K0S838"/>
<comment type="caution">
    <text evidence="1">The sequence shown here is derived from an EMBL/GenBank/DDBJ whole genome shotgun (WGS) entry which is preliminary data.</text>
</comment>
<dbReference type="PANTHER" id="PTHR45011">
    <property type="entry name" value="DAP3-BINDING CELL DEATH ENHANCER 1"/>
    <property type="match status" value="1"/>
</dbReference>
<evidence type="ECO:0000313" key="1">
    <source>
        <dbReference type="EMBL" id="EJK54982.1"/>
    </source>
</evidence>
<dbReference type="SMART" id="SM00671">
    <property type="entry name" value="SEL1"/>
    <property type="match status" value="2"/>
</dbReference>
<organism evidence="1 2">
    <name type="scientific">Thalassiosira oceanica</name>
    <name type="common">Marine diatom</name>
    <dbReference type="NCBI Taxonomy" id="159749"/>
    <lineage>
        <taxon>Eukaryota</taxon>
        <taxon>Sar</taxon>
        <taxon>Stramenopiles</taxon>
        <taxon>Ochrophyta</taxon>
        <taxon>Bacillariophyta</taxon>
        <taxon>Coscinodiscophyceae</taxon>
        <taxon>Thalassiosirophycidae</taxon>
        <taxon>Thalassiosirales</taxon>
        <taxon>Thalassiosiraceae</taxon>
        <taxon>Thalassiosira</taxon>
    </lineage>
</organism>
<dbReference type="Pfam" id="PF08238">
    <property type="entry name" value="Sel1"/>
    <property type="match status" value="3"/>
</dbReference>
<dbReference type="PANTHER" id="PTHR45011:SF1">
    <property type="entry name" value="DAP3-BINDING CELL DEATH ENHANCER 1"/>
    <property type="match status" value="1"/>
</dbReference>
<dbReference type="SUPFAM" id="SSF81901">
    <property type="entry name" value="HCP-like"/>
    <property type="match status" value="1"/>
</dbReference>
<dbReference type="Proteomes" id="UP000266841">
    <property type="component" value="Unassembled WGS sequence"/>
</dbReference>
<feature type="non-terminal residue" evidence="1">
    <location>
        <position position="1"/>
    </location>
</feature>
<name>K0S838_THAOC</name>
<dbReference type="OrthoDB" id="40126at2759"/>
<dbReference type="EMBL" id="AGNL01034930">
    <property type="protein sequence ID" value="EJK54982.1"/>
    <property type="molecule type" value="Genomic_DNA"/>
</dbReference>
<accession>K0S838</accession>
<dbReference type="InterPro" id="IPR011990">
    <property type="entry name" value="TPR-like_helical_dom_sf"/>
</dbReference>
<evidence type="ECO:0008006" key="3">
    <source>
        <dbReference type="Google" id="ProtNLM"/>
    </source>
</evidence>
<dbReference type="InterPro" id="IPR006597">
    <property type="entry name" value="Sel1-like"/>
</dbReference>
<proteinExistence type="predicted"/>
<dbReference type="InterPro" id="IPR052748">
    <property type="entry name" value="ISR_Activator"/>
</dbReference>